<organism evidence="2 3">
    <name type="scientific">Rotaria magnacalcarata</name>
    <dbReference type="NCBI Taxonomy" id="392030"/>
    <lineage>
        <taxon>Eukaryota</taxon>
        <taxon>Metazoa</taxon>
        <taxon>Spiralia</taxon>
        <taxon>Gnathifera</taxon>
        <taxon>Rotifera</taxon>
        <taxon>Eurotatoria</taxon>
        <taxon>Bdelloidea</taxon>
        <taxon>Philodinida</taxon>
        <taxon>Philodinidae</taxon>
        <taxon>Rotaria</taxon>
    </lineage>
</organism>
<sequence>MATSQQTVDTYIICGPFMKQTSRLNVQSSIDQIHEEVRDMYGLHLPGYWCLNFYNKEFKNLSILNQNILDSRLNPYQLNSSINVQDVKDVFQCILLFVVDRATENLDYVTSSDALDLPTLINVEARSEENALDLPTLINVEARSEENVPVNNYAAIDHNESHTKHLSHTLLQEEPADTTMMNIQTDQMCAIGQYNIQHSSYKYSIQSQSDDMFHSNQTISDNDPDLENIIDESLFISDPFAQSLDVNPCSSEPITIAVGRAVPSQQDCSLLTSSLNCSQSLNELNVSPNQPKQCLHFSLDLQRESRGKYKSDQYNQKQTAKSNGYISRIQGIKTNRPVKSSVLPRLWIPTIFRKNSNATLVIFVVMEKLNNGRRSWVKDRNRGFLPKGFTRSTKPTNPIEIHTIQTCLKYYGELVLDLRMITLWDKSDSPDEEIYSLSEQEQLTIALHQAQHEPSSRLLCAIKDKTKNSYIWETACLSNFIGSSKKPKTKSKNINTKDATHSQTYA</sequence>
<dbReference type="EMBL" id="CAJNOV010012963">
    <property type="protein sequence ID" value="CAF1503577.1"/>
    <property type="molecule type" value="Genomic_DNA"/>
</dbReference>
<gene>
    <name evidence="2" type="ORF">CJN711_LOCUS27390</name>
</gene>
<dbReference type="Proteomes" id="UP000663855">
    <property type="component" value="Unassembled WGS sequence"/>
</dbReference>
<evidence type="ECO:0000256" key="1">
    <source>
        <dbReference type="SAM" id="MobiDB-lite"/>
    </source>
</evidence>
<name>A0A815TPE9_9BILA</name>
<accession>A0A815TPE9</accession>
<reference evidence="2" key="1">
    <citation type="submission" date="2021-02" db="EMBL/GenBank/DDBJ databases">
        <authorList>
            <person name="Nowell W R."/>
        </authorList>
    </citation>
    <scope>NUCLEOTIDE SEQUENCE</scope>
</reference>
<feature type="compositionally biased region" description="Polar residues" evidence="1">
    <location>
        <begin position="492"/>
        <end position="506"/>
    </location>
</feature>
<feature type="region of interest" description="Disordered" evidence="1">
    <location>
        <begin position="484"/>
        <end position="506"/>
    </location>
</feature>
<dbReference type="AlphaFoldDB" id="A0A815TPE9"/>
<proteinExistence type="predicted"/>
<comment type="caution">
    <text evidence="2">The sequence shown here is derived from an EMBL/GenBank/DDBJ whole genome shotgun (WGS) entry which is preliminary data.</text>
</comment>
<evidence type="ECO:0000313" key="2">
    <source>
        <dbReference type="EMBL" id="CAF1503577.1"/>
    </source>
</evidence>
<protein>
    <submittedName>
        <fullName evidence="2">Uncharacterized protein</fullName>
    </submittedName>
</protein>
<evidence type="ECO:0000313" key="3">
    <source>
        <dbReference type="Proteomes" id="UP000663855"/>
    </source>
</evidence>